<dbReference type="Pfam" id="PF12708">
    <property type="entry name" value="Pect-lyase_RHGA_epim"/>
    <property type="match status" value="1"/>
</dbReference>
<reference evidence="2 3" key="1">
    <citation type="submission" date="2018-12" db="EMBL/GenBank/DDBJ databases">
        <title>Bacillus chawlae sp. nov., Bacillus glennii sp. nov., and Bacillus saganii sp. nov. Isolated from the Vehicle Assembly Building at Kennedy Space Center where the Viking Spacecraft were Assembled.</title>
        <authorList>
            <person name="Seuylemezian A."/>
            <person name="Vaishampayan P."/>
        </authorList>
    </citation>
    <scope>NUCLEOTIDE SEQUENCE [LARGE SCALE GENOMIC DNA]</scope>
    <source>
        <strain evidence="2 3">L5</strain>
    </source>
</reference>
<dbReference type="Gene3D" id="2.160.20.10">
    <property type="entry name" value="Single-stranded right-handed beta-helix, Pectin lyase-like"/>
    <property type="match status" value="1"/>
</dbReference>
<dbReference type="InterPro" id="IPR024535">
    <property type="entry name" value="RHGA/B-epi-like_pectate_lyase"/>
</dbReference>
<dbReference type="AlphaFoldDB" id="A0A3S1B0P8"/>
<dbReference type="SUPFAM" id="SSF51126">
    <property type="entry name" value="Pectin lyase-like"/>
    <property type="match status" value="1"/>
</dbReference>
<keyword evidence="3" id="KW-1185">Reference proteome</keyword>
<gene>
    <name evidence="2" type="ORF">ELQ35_21490</name>
</gene>
<dbReference type="Proteomes" id="UP000267430">
    <property type="component" value="Unassembled WGS sequence"/>
</dbReference>
<dbReference type="SMART" id="SM00710">
    <property type="entry name" value="PbH1"/>
    <property type="match status" value="5"/>
</dbReference>
<dbReference type="OrthoDB" id="2869160at2"/>
<dbReference type="InterPro" id="IPR012334">
    <property type="entry name" value="Pectin_lyas_fold"/>
</dbReference>
<comment type="caution">
    <text evidence="2">The sequence shown here is derived from an EMBL/GenBank/DDBJ whole genome shotgun (WGS) entry which is preliminary data.</text>
</comment>
<dbReference type="InterPro" id="IPR006626">
    <property type="entry name" value="PbH1"/>
</dbReference>
<organism evidence="2 3">
    <name type="scientific">Peribacillus cavernae</name>
    <dbReference type="NCBI Taxonomy" id="1674310"/>
    <lineage>
        <taxon>Bacteria</taxon>
        <taxon>Bacillati</taxon>
        <taxon>Bacillota</taxon>
        <taxon>Bacilli</taxon>
        <taxon>Bacillales</taxon>
        <taxon>Bacillaceae</taxon>
        <taxon>Peribacillus</taxon>
    </lineage>
</organism>
<evidence type="ECO:0000259" key="1">
    <source>
        <dbReference type="Pfam" id="PF12708"/>
    </source>
</evidence>
<evidence type="ECO:0000313" key="3">
    <source>
        <dbReference type="Proteomes" id="UP000267430"/>
    </source>
</evidence>
<dbReference type="RefSeq" id="WP_126867229.1">
    <property type="nucleotide sequence ID" value="NZ_JAUSTX010000047.1"/>
</dbReference>
<dbReference type="InterPro" id="IPR011050">
    <property type="entry name" value="Pectin_lyase_fold/virulence"/>
</dbReference>
<name>A0A3S1B0P8_9BACI</name>
<sequence>MNRRNLIRSILLFIFAFIFGYTVKKEGENIVFQRIDSNMVKSKDGKSIADEIEGIKQDLSQRAINVRQPPYNAKADGKTDDTLAIQKAIDSLNPGDKLYFPRGVYNVPGGLTLNKRGVEFIGQSRGYYDTAVLQSTNPNSVILTVKEAGFSCENIRFLGDGDLYGVNATVTGLKLIGAFSSNPNFDVDALISKCSFFKLKICIEQKGKNVVIENNNLSNSTIGVNIHPEGVPTDFRGLEIRDNRFHSLGGKSNPESVCINVNPHFRELMITTNYFDDCFVLIKGGAVGMSVIGNMITRAYGGFEFDMTNSDVLRQYDKRIQLISNNILTGISAVGVNKNGISIIDKDTGLGRWIVSNNVISFFSFHGIYAKGIKNSSISGNHIDTVASDTSKLYDFIHIEETSERVAIKNNTMSGASKNIRWGINIESAKTASHSISNNDFFAFESNTINNRTIRGESHNTADSQPQRS</sequence>
<feature type="domain" description="Rhamnogalacturonase A/B/Epimerase-like pectate lyase" evidence="1">
    <location>
        <begin position="64"/>
        <end position="127"/>
    </location>
</feature>
<accession>A0A3S1B0P8</accession>
<protein>
    <recommendedName>
        <fullName evidence="1">Rhamnogalacturonase A/B/Epimerase-like pectate lyase domain-containing protein</fullName>
    </recommendedName>
</protein>
<dbReference type="EMBL" id="RYZZ01000048">
    <property type="protein sequence ID" value="RUQ24553.1"/>
    <property type="molecule type" value="Genomic_DNA"/>
</dbReference>
<proteinExistence type="predicted"/>
<evidence type="ECO:0000313" key="2">
    <source>
        <dbReference type="EMBL" id="RUQ24553.1"/>
    </source>
</evidence>